<feature type="domain" description="RsdA/BaiN/AoA(So)-like insert" evidence="5">
    <location>
        <begin position="200"/>
        <end position="361"/>
    </location>
</feature>
<feature type="domain" description="RsdA/BaiN/AoA(So)-like Rossmann fold-like" evidence="4">
    <location>
        <begin position="11"/>
        <end position="414"/>
    </location>
</feature>
<dbReference type="Gene3D" id="3.50.50.60">
    <property type="entry name" value="FAD/NAD(P)-binding domain"/>
    <property type="match status" value="1"/>
</dbReference>
<evidence type="ECO:0000313" key="6">
    <source>
        <dbReference type="EMBL" id="OGZ06109.1"/>
    </source>
</evidence>
<sequence>MKKIHNTIEYDVIVIGGGPAGMIAAGRAGTLGASVLLLEKNPELGRKLLISGGGRSNFTNAEFDTRTLLQKYGTRAKFLHSPFSQFGVKETFEFFESHGMETKIEAEKRAFPKSDSSRSVLAALLRFMQDGHVVIKSDCEVREIIPCDDGYTITQKDGATYHSRKIIVSTGGTSHPETGSTGDGFCWLEKLGVSINKSNAALVPVRTRETWGHKLSGLAFTDVKVSLVVDGKIVEKKIGKILFTHTGLSGPLILNMSKSVGEAMEEGIVTLAIDLFPKEDRGMLDDRLQVLLRQNLNKKLKNVLKEFLPASLVEVALEQNKIIGDIEVNALRRDDRTRLCGWLKAITLTPTKLMGRDKAIVTSGGIDLAELDMRTMESKKCKGVYVVGDALDIDRPSGGYSLQLCWTSGWVAGTHAADIG</sequence>
<accession>A0A1G2CXJ7</accession>
<dbReference type="PRINTS" id="PR00411">
    <property type="entry name" value="PNDRDTASEI"/>
</dbReference>
<evidence type="ECO:0000259" key="4">
    <source>
        <dbReference type="Pfam" id="PF03486"/>
    </source>
</evidence>
<comment type="cofactor">
    <cofactor evidence="1">
        <name>FAD</name>
        <dbReference type="ChEBI" id="CHEBI:57692"/>
    </cofactor>
</comment>
<comment type="caution">
    <text evidence="6">The sequence shown here is derived from an EMBL/GenBank/DDBJ whole genome shotgun (WGS) entry which is preliminary data.</text>
</comment>
<dbReference type="Proteomes" id="UP000177122">
    <property type="component" value="Unassembled WGS sequence"/>
</dbReference>
<keyword evidence="2" id="KW-0285">Flavoprotein</keyword>
<dbReference type="Gene3D" id="2.40.30.10">
    <property type="entry name" value="Translation factors"/>
    <property type="match status" value="1"/>
</dbReference>
<evidence type="ECO:0000259" key="5">
    <source>
        <dbReference type="Pfam" id="PF22780"/>
    </source>
</evidence>
<dbReference type="SUPFAM" id="SSF51905">
    <property type="entry name" value="FAD/NAD(P)-binding domain"/>
    <property type="match status" value="1"/>
</dbReference>
<name>A0A1G2CXJ7_9BACT</name>
<dbReference type="PANTHER" id="PTHR42887">
    <property type="entry name" value="OS12G0638800 PROTEIN"/>
    <property type="match status" value="1"/>
</dbReference>
<dbReference type="SUPFAM" id="SSF160996">
    <property type="entry name" value="HI0933 insert domain-like"/>
    <property type="match status" value="1"/>
</dbReference>
<dbReference type="InterPro" id="IPR023166">
    <property type="entry name" value="BaiN-like_dom_sf"/>
</dbReference>
<keyword evidence="3" id="KW-0274">FAD</keyword>
<dbReference type="InterPro" id="IPR057661">
    <property type="entry name" value="RsdA/BaiN/AoA(So)_Rossmann"/>
</dbReference>
<evidence type="ECO:0000256" key="3">
    <source>
        <dbReference type="ARBA" id="ARBA00022827"/>
    </source>
</evidence>
<protein>
    <recommendedName>
        <fullName evidence="8">Aminoacetone oxidase family FAD-binding enzyme</fullName>
    </recommendedName>
</protein>
<gene>
    <name evidence="6" type="ORF">A2845_01690</name>
</gene>
<proteinExistence type="predicted"/>
<reference evidence="6 7" key="1">
    <citation type="journal article" date="2016" name="Nat. Commun.">
        <title>Thousands of microbial genomes shed light on interconnected biogeochemical processes in an aquifer system.</title>
        <authorList>
            <person name="Anantharaman K."/>
            <person name="Brown C.T."/>
            <person name="Hug L.A."/>
            <person name="Sharon I."/>
            <person name="Castelle C.J."/>
            <person name="Probst A.J."/>
            <person name="Thomas B.C."/>
            <person name="Singh A."/>
            <person name="Wilkins M.J."/>
            <person name="Karaoz U."/>
            <person name="Brodie E.L."/>
            <person name="Williams K.H."/>
            <person name="Hubbard S.S."/>
            <person name="Banfield J.F."/>
        </authorList>
    </citation>
    <scope>NUCLEOTIDE SEQUENCE [LARGE SCALE GENOMIC DNA]</scope>
</reference>
<evidence type="ECO:0000313" key="7">
    <source>
        <dbReference type="Proteomes" id="UP000177122"/>
    </source>
</evidence>
<dbReference type="NCBIfam" id="TIGR00275">
    <property type="entry name" value="aminoacetone oxidase family FAD-binding enzyme"/>
    <property type="match status" value="1"/>
</dbReference>
<dbReference type="InterPro" id="IPR055178">
    <property type="entry name" value="RsdA/BaiN/AoA(So)-like_dom"/>
</dbReference>
<dbReference type="PRINTS" id="PR00368">
    <property type="entry name" value="FADPNR"/>
</dbReference>
<dbReference type="Pfam" id="PF22780">
    <property type="entry name" value="HI0933_like_1st"/>
    <property type="match status" value="1"/>
</dbReference>
<evidence type="ECO:0008006" key="8">
    <source>
        <dbReference type="Google" id="ProtNLM"/>
    </source>
</evidence>
<dbReference type="PANTHER" id="PTHR42887:SF2">
    <property type="entry name" value="OS12G0638800 PROTEIN"/>
    <property type="match status" value="1"/>
</dbReference>
<evidence type="ECO:0000256" key="2">
    <source>
        <dbReference type="ARBA" id="ARBA00022630"/>
    </source>
</evidence>
<dbReference type="Gene3D" id="1.10.8.260">
    <property type="entry name" value="HI0933 insert domain-like"/>
    <property type="match status" value="1"/>
</dbReference>
<dbReference type="AlphaFoldDB" id="A0A1G2CXJ7"/>
<dbReference type="InterPro" id="IPR004792">
    <property type="entry name" value="BaiN-like"/>
</dbReference>
<dbReference type="InterPro" id="IPR036188">
    <property type="entry name" value="FAD/NAD-bd_sf"/>
</dbReference>
<dbReference type="EMBL" id="MHLI01000005">
    <property type="protein sequence ID" value="OGZ06109.1"/>
    <property type="molecule type" value="Genomic_DNA"/>
</dbReference>
<dbReference type="Pfam" id="PF03486">
    <property type="entry name" value="HI0933_like"/>
    <property type="match status" value="1"/>
</dbReference>
<organism evidence="6 7">
    <name type="scientific">Candidatus Lloydbacteria bacterium RIFCSPHIGHO2_01_FULL_49_22</name>
    <dbReference type="NCBI Taxonomy" id="1798658"/>
    <lineage>
        <taxon>Bacteria</taxon>
        <taxon>Candidatus Lloydiibacteriota</taxon>
    </lineage>
</organism>
<evidence type="ECO:0000256" key="1">
    <source>
        <dbReference type="ARBA" id="ARBA00001974"/>
    </source>
</evidence>